<name>A0A3N0AYL2_9ACTN</name>
<dbReference type="AlphaFoldDB" id="A0A3N0AYL2"/>
<keyword evidence="4" id="KW-1185">Reference proteome</keyword>
<evidence type="ECO:0000313" key="4">
    <source>
        <dbReference type="Proteomes" id="UP000278632"/>
    </source>
</evidence>
<accession>A0A3N0AYL2</accession>
<dbReference type="OrthoDB" id="3177926at2"/>
<sequence length="113" mass="10937">MSSQNPIIDVSPVASESGTDRGAQQANRQTFRVPSYGKGGAQATAVDAAVIGTDGAAAGKPNLIGGAVQTAVGGAIMLLGVPMLILPGPGLLAIGGGAVIAGKGIKKMLGKQS</sequence>
<protein>
    <submittedName>
        <fullName evidence="3">Uncharacterized protein</fullName>
    </submittedName>
</protein>
<proteinExistence type="predicted"/>
<keyword evidence="2" id="KW-0472">Membrane</keyword>
<comment type="caution">
    <text evidence="3">The sequence shown here is derived from an EMBL/GenBank/DDBJ whole genome shotgun (WGS) entry which is preliminary data.</text>
</comment>
<dbReference type="RefSeq" id="WP_123192854.1">
    <property type="nucleotide sequence ID" value="NZ_QICD01000029.1"/>
</dbReference>
<feature type="compositionally biased region" description="Polar residues" evidence="1">
    <location>
        <begin position="14"/>
        <end position="32"/>
    </location>
</feature>
<dbReference type="EMBL" id="QICD01000029">
    <property type="protein sequence ID" value="RNL39971.1"/>
    <property type="molecule type" value="Genomic_DNA"/>
</dbReference>
<feature type="region of interest" description="Disordered" evidence="1">
    <location>
        <begin position="1"/>
        <end position="38"/>
    </location>
</feature>
<feature type="transmembrane region" description="Helical" evidence="2">
    <location>
        <begin position="75"/>
        <end position="101"/>
    </location>
</feature>
<evidence type="ECO:0000313" key="3">
    <source>
        <dbReference type="EMBL" id="RNL39971.1"/>
    </source>
</evidence>
<reference evidence="4" key="1">
    <citation type="submission" date="2018-05" db="EMBL/GenBank/DDBJ databases">
        <title>Genome Sequencing of selected type strains of the family Eggerthellaceae.</title>
        <authorList>
            <person name="Danylec N."/>
            <person name="Stoll D.A."/>
            <person name="Doetsch A."/>
            <person name="Huch M."/>
        </authorList>
    </citation>
    <scope>NUCLEOTIDE SEQUENCE [LARGE SCALE GENOMIC DNA]</scope>
    <source>
        <strain evidence="4">DSM 16106</strain>
    </source>
</reference>
<keyword evidence="2" id="KW-1133">Transmembrane helix</keyword>
<keyword evidence="2" id="KW-0812">Transmembrane</keyword>
<evidence type="ECO:0000256" key="2">
    <source>
        <dbReference type="SAM" id="Phobius"/>
    </source>
</evidence>
<organism evidence="3 4">
    <name type="scientific">Paraeggerthella hongkongensis</name>
    <dbReference type="NCBI Taxonomy" id="230658"/>
    <lineage>
        <taxon>Bacteria</taxon>
        <taxon>Bacillati</taxon>
        <taxon>Actinomycetota</taxon>
        <taxon>Coriobacteriia</taxon>
        <taxon>Eggerthellales</taxon>
        <taxon>Eggerthellaceae</taxon>
        <taxon>Paraeggerthella</taxon>
    </lineage>
</organism>
<dbReference type="Proteomes" id="UP000278632">
    <property type="component" value="Unassembled WGS sequence"/>
</dbReference>
<evidence type="ECO:0000256" key="1">
    <source>
        <dbReference type="SAM" id="MobiDB-lite"/>
    </source>
</evidence>
<gene>
    <name evidence="3" type="ORF">DMP08_10585</name>
</gene>